<feature type="compositionally biased region" description="Basic residues" evidence="1">
    <location>
        <begin position="7"/>
        <end position="19"/>
    </location>
</feature>
<evidence type="ECO:0000256" key="1">
    <source>
        <dbReference type="SAM" id="MobiDB-lite"/>
    </source>
</evidence>
<evidence type="ECO:0000313" key="2">
    <source>
        <dbReference type="EMBL" id="MFC4765825.1"/>
    </source>
</evidence>
<name>A0ABV9PUV4_9BACL</name>
<dbReference type="EMBL" id="JBHSHC010000002">
    <property type="protein sequence ID" value="MFC4765825.1"/>
    <property type="molecule type" value="Genomic_DNA"/>
</dbReference>
<organism evidence="2 3">
    <name type="scientific">Effusibacillus consociatus</name>
    <dbReference type="NCBI Taxonomy" id="1117041"/>
    <lineage>
        <taxon>Bacteria</taxon>
        <taxon>Bacillati</taxon>
        <taxon>Bacillota</taxon>
        <taxon>Bacilli</taxon>
        <taxon>Bacillales</taxon>
        <taxon>Alicyclobacillaceae</taxon>
        <taxon>Effusibacillus</taxon>
    </lineage>
</organism>
<feature type="compositionally biased region" description="Basic residues" evidence="1">
    <location>
        <begin position="27"/>
        <end position="38"/>
    </location>
</feature>
<gene>
    <name evidence="2" type="ORF">ACFO8Q_00185</name>
</gene>
<reference evidence="3" key="1">
    <citation type="journal article" date="2019" name="Int. J. Syst. Evol. Microbiol.">
        <title>The Global Catalogue of Microorganisms (GCM) 10K type strain sequencing project: providing services to taxonomists for standard genome sequencing and annotation.</title>
        <authorList>
            <consortium name="The Broad Institute Genomics Platform"/>
            <consortium name="The Broad Institute Genome Sequencing Center for Infectious Disease"/>
            <person name="Wu L."/>
            <person name="Ma J."/>
        </authorList>
    </citation>
    <scope>NUCLEOTIDE SEQUENCE [LARGE SCALE GENOMIC DNA]</scope>
    <source>
        <strain evidence="3">WYCCWR 12678</strain>
    </source>
</reference>
<feature type="compositionally biased region" description="Acidic residues" evidence="1">
    <location>
        <begin position="123"/>
        <end position="152"/>
    </location>
</feature>
<evidence type="ECO:0000313" key="3">
    <source>
        <dbReference type="Proteomes" id="UP001596002"/>
    </source>
</evidence>
<protein>
    <submittedName>
        <fullName evidence="2">Uncharacterized protein</fullName>
    </submittedName>
</protein>
<dbReference type="InterPro" id="IPR005819">
    <property type="entry name" value="H1/H5"/>
</dbReference>
<dbReference type="RefSeq" id="WP_380023377.1">
    <property type="nucleotide sequence ID" value="NZ_JBHSHC010000002.1"/>
</dbReference>
<comment type="caution">
    <text evidence="2">The sequence shown here is derived from an EMBL/GenBank/DDBJ whole genome shotgun (WGS) entry which is preliminary data.</text>
</comment>
<proteinExistence type="predicted"/>
<keyword evidence="3" id="KW-1185">Reference proteome</keyword>
<dbReference type="PRINTS" id="PR00624">
    <property type="entry name" value="HISTONEH5"/>
</dbReference>
<sequence length="267" mass="31076">MPDKEKQTKKKKSEKKKRRDEREKNKKEKAKKKEMKAKKKEEKAKKKAKKKEMKAKEKAKQKEKKAKSNKEKKADNKQKENKNHSSQKQQSIKDAVAFFRQRANLQKQLKKKQLVMSKENFDVTENEEMENEAEMENENAMEKEVENEDETESEKNEDTLEYAVPLNENWNSLSTGTNLYDSIFGFQVDTPNVWPDPTVWNIVYAAVPADYTIPDPVFINELSQRVAWNLVQETLPEDNSSNFNNFIEALIQPPGQTKGEGTISDSQ</sequence>
<accession>A0ABV9PUV4</accession>
<dbReference type="Proteomes" id="UP001596002">
    <property type="component" value="Unassembled WGS sequence"/>
</dbReference>
<feature type="region of interest" description="Disordered" evidence="1">
    <location>
        <begin position="1"/>
        <end position="95"/>
    </location>
</feature>
<feature type="compositionally biased region" description="Basic and acidic residues" evidence="1">
    <location>
        <begin position="54"/>
        <end position="83"/>
    </location>
</feature>
<feature type="region of interest" description="Disordered" evidence="1">
    <location>
        <begin position="123"/>
        <end position="156"/>
    </location>
</feature>